<keyword evidence="4 9" id="KW-0460">Magnesium</keyword>
<dbReference type="InterPro" id="IPR022998">
    <property type="entry name" value="ThiamineP_synth_TenI"/>
</dbReference>
<evidence type="ECO:0000256" key="5">
    <source>
        <dbReference type="ARBA" id="ARBA00022977"/>
    </source>
</evidence>
<evidence type="ECO:0000256" key="11">
    <source>
        <dbReference type="RuleBase" id="RU004253"/>
    </source>
</evidence>
<dbReference type="PANTHER" id="PTHR20857">
    <property type="entry name" value="THIAMINE-PHOSPHATE PYROPHOSPHORYLASE"/>
    <property type="match status" value="1"/>
</dbReference>
<dbReference type="NCBIfam" id="TIGR00693">
    <property type="entry name" value="thiE"/>
    <property type="match status" value="1"/>
</dbReference>
<name>A0A142V9Q7_9CHLR</name>
<evidence type="ECO:0000256" key="3">
    <source>
        <dbReference type="ARBA" id="ARBA00022723"/>
    </source>
</evidence>
<comment type="catalytic activity">
    <reaction evidence="7 9 10">
        <text>2-(2-carboxy-4-methylthiazol-5-yl)ethyl phosphate + 4-amino-2-methyl-5-(diphosphooxymethyl)pyrimidine + 2 H(+) = thiamine phosphate + CO2 + diphosphate</text>
        <dbReference type="Rhea" id="RHEA:47848"/>
        <dbReference type="ChEBI" id="CHEBI:15378"/>
        <dbReference type="ChEBI" id="CHEBI:16526"/>
        <dbReference type="ChEBI" id="CHEBI:33019"/>
        <dbReference type="ChEBI" id="CHEBI:37575"/>
        <dbReference type="ChEBI" id="CHEBI:57841"/>
        <dbReference type="ChEBI" id="CHEBI:62890"/>
        <dbReference type="EC" id="2.5.1.3"/>
    </reaction>
</comment>
<sequence>MDNLEKLWRIVDVNQNRLSEGLRILEEIARLYLENETLTLRLKNLRHALTLQDTASNCHLLFSRQADTDIGAHLKTVDQSKPETLFSLISANAKRAEQSLRVLEEFAGLLELGLDTSIYSRGRFELYTLEKDLAAILLRKNRRDMIKGLYVAIDVDYLAGRDIPRVTKEVLEGGCRLVQLRAKTASARQFLSLALSLKELCIEYGAVFIVNDRLDIALACGADGLHLGQTDLPLSQARRLMPAGSIIGISADSPEDAASAQAGDADYVAAGAVFPTQTKLDVLYGGLSGLKAIRQVVNIPLVAIGGINKSNYNEALQAGADSLCLISAVLGAPDIKKATSEFMTLVEAEKND</sequence>
<keyword evidence="2 9" id="KW-0808">Transferase</keyword>
<dbReference type="SUPFAM" id="SSF51391">
    <property type="entry name" value="Thiamin phosphate synthase"/>
    <property type="match status" value="1"/>
</dbReference>
<dbReference type="AlphaFoldDB" id="A0A142V9Q7"/>
<dbReference type="OMA" id="EEWCRFG"/>
<feature type="binding site" evidence="9">
    <location>
        <position position="306"/>
    </location>
    <ligand>
        <name>2-[(2R,5Z)-2-carboxy-4-methylthiazol-5(2H)-ylidene]ethyl phosphate</name>
        <dbReference type="ChEBI" id="CHEBI:62899"/>
    </ligand>
</feature>
<dbReference type="EC" id="2.5.1.3" evidence="9"/>
<dbReference type="InterPro" id="IPR016229">
    <property type="entry name" value="TMP_synthase_cyanobac_bac"/>
</dbReference>
<dbReference type="InterPro" id="IPR036206">
    <property type="entry name" value="ThiamineP_synth_sf"/>
</dbReference>
<feature type="binding site" evidence="9">
    <location>
        <position position="279"/>
    </location>
    <ligand>
        <name>4-amino-2-methyl-5-(diphosphooxymethyl)pyrimidine</name>
        <dbReference type="ChEBI" id="CHEBI:57841"/>
    </ligand>
</feature>
<dbReference type="GO" id="GO:0005737">
    <property type="term" value="C:cytoplasm"/>
    <property type="evidence" value="ECO:0007669"/>
    <property type="project" value="TreeGrafter"/>
</dbReference>
<feature type="binding site" evidence="9">
    <location>
        <position position="231"/>
    </location>
    <ligand>
        <name>Mg(2+)</name>
        <dbReference type="ChEBI" id="CHEBI:18420"/>
    </ligand>
</feature>
<proteinExistence type="inferred from homology"/>
<comment type="catalytic activity">
    <reaction evidence="6 9 10">
        <text>4-methyl-5-(2-phosphooxyethyl)-thiazole + 4-amino-2-methyl-5-(diphosphooxymethyl)pyrimidine + H(+) = thiamine phosphate + diphosphate</text>
        <dbReference type="Rhea" id="RHEA:22328"/>
        <dbReference type="ChEBI" id="CHEBI:15378"/>
        <dbReference type="ChEBI" id="CHEBI:33019"/>
        <dbReference type="ChEBI" id="CHEBI:37575"/>
        <dbReference type="ChEBI" id="CHEBI:57841"/>
        <dbReference type="ChEBI" id="CHEBI:58296"/>
        <dbReference type="EC" id="2.5.1.3"/>
    </reaction>
</comment>
<evidence type="ECO:0000256" key="10">
    <source>
        <dbReference type="RuleBase" id="RU003826"/>
    </source>
</evidence>
<comment type="function">
    <text evidence="9">Condenses 4-methyl-5-(beta-hydroxyethyl)thiazole monophosphate (THZ-P) and 2-methyl-4-amino-5-hydroxymethyl pyrimidine pyrophosphate (HMP-PP) to form thiamine monophosphate (TMP).</text>
</comment>
<dbReference type="GO" id="GO:0009228">
    <property type="term" value="P:thiamine biosynthetic process"/>
    <property type="evidence" value="ECO:0007669"/>
    <property type="project" value="UniProtKB-KW"/>
</dbReference>
<evidence type="ECO:0000256" key="7">
    <source>
        <dbReference type="ARBA" id="ARBA00047851"/>
    </source>
</evidence>
<feature type="binding site" evidence="9">
    <location>
        <begin position="179"/>
        <end position="183"/>
    </location>
    <ligand>
        <name>4-amino-2-methyl-5-(diphosphooxymethyl)pyrimidine</name>
        <dbReference type="ChEBI" id="CHEBI:57841"/>
    </ligand>
</feature>
<feature type="binding site" evidence="9">
    <location>
        <begin position="326"/>
        <end position="327"/>
    </location>
    <ligand>
        <name>2-[(2R,5Z)-2-carboxy-4-methylthiazol-5(2H)-ylidene]ethyl phosphate</name>
        <dbReference type="ChEBI" id="CHEBI:62899"/>
    </ligand>
</feature>
<dbReference type="CDD" id="cd00564">
    <property type="entry name" value="TMP_TenI"/>
    <property type="match status" value="1"/>
</dbReference>
<dbReference type="EMBL" id="CP011127">
    <property type="protein sequence ID" value="AMU86502.1"/>
    <property type="molecule type" value="Genomic_DNA"/>
</dbReference>
<evidence type="ECO:0000256" key="9">
    <source>
        <dbReference type="HAMAP-Rule" id="MF_00097"/>
    </source>
</evidence>
<accession>A0A142V9Q7</accession>
<feature type="binding site" evidence="9">
    <location>
        <position position="211"/>
    </location>
    <ligand>
        <name>4-amino-2-methyl-5-(diphosphooxymethyl)pyrimidine</name>
        <dbReference type="ChEBI" id="CHEBI:57841"/>
    </ligand>
</feature>
<evidence type="ECO:0000256" key="4">
    <source>
        <dbReference type="ARBA" id="ARBA00022842"/>
    </source>
</evidence>
<comment type="similarity">
    <text evidence="9 10">Belongs to the thiamine-phosphate synthase family.</text>
</comment>
<dbReference type="UniPathway" id="UPA00060">
    <property type="reaction ID" value="UER00141"/>
</dbReference>
<dbReference type="Pfam" id="PF17792">
    <property type="entry name" value="ThiD2"/>
    <property type="match status" value="1"/>
</dbReference>
<protein>
    <recommendedName>
        <fullName evidence="9">Thiamine-phosphate synthase</fullName>
        <shortName evidence="9">TP synthase</shortName>
        <shortName evidence="9">TPS</shortName>
        <ecNumber evidence="9">2.5.1.3</ecNumber>
    </recommendedName>
    <alternativeName>
        <fullName evidence="9">Thiamine-phosphate pyrophosphorylase</fullName>
        <shortName evidence="9">TMP pyrophosphorylase</shortName>
        <shortName evidence="9">TMP-PPase</shortName>
    </alternativeName>
</protein>
<dbReference type="HAMAP" id="MF_00097">
    <property type="entry name" value="TMP_synthase"/>
    <property type="match status" value="1"/>
</dbReference>
<dbReference type="Gene3D" id="3.20.20.70">
    <property type="entry name" value="Aldolase class I"/>
    <property type="match status" value="1"/>
</dbReference>
<dbReference type="Pfam" id="PF02581">
    <property type="entry name" value="TMP-TENI"/>
    <property type="match status" value="1"/>
</dbReference>
<evidence type="ECO:0000256" key="6">
    <source>
        <dbReference type="ARBA" id="ARBA00047334"/>
    </source>
</evidence>
<dbReference type="NCBIfam" id="NF002727">
    <property type="entry name" value="PRK02615.1"/>
    <property type="match status" value="1"/>
</dbReference>
<keyword evidence="5 9" id="KW-0784">Thiamine biosynthesis</keyword>
<dbReference type="PANTHER" id="PTHR20857:SF15">
    <property type="entry name" value="THIAMINE-PHOSPHATE SYNTHASE"/>
    <property type="match status" value="1"/>
</dbReference>
<evidence type="ECO:0000313" key="12">
    <source>
        <dbReference type="EMBL" id="AMU86502.1"/>
    </source>
</evidence>
<evidence type="ECO:0000256" key="1">
    <source>
        <dbReference type="ARBA" id="ARBA00005165"/>
    </source>
</evidence>
<feature type="binding site" evidence="9">
    <location>
        <begin position="276"/>
        <end position="278"/>
    </location>
    <ligand>
        <name>2-[(2R,5Z)-2-carboxy-4-methylthiazol-5(2H)-ylidene]ethyl phosphate</name>
        <dbReference type="ChEBI" id="CHEBI:62899"/>
    </ligand>
</feature>
<dbReference type="OrthoDB" id="9812206at2"/>
<comment type="catalytic activity">
    <reaction evidence="8 9 10">
        <text>2-[(2R,5Z)-2-carboxy-4-methylthiazol-5(2H)-ylidene]ethyl phosphate + 4-amino-2-methyl-5-(diphosphooxymethyl)pyrimidine + 2 H(+) = thiamine phosphate + CO2 + diphosphate</text>
        <dbReference type="Rhea" id="RHEA:47844"/>
        <dbReference type="ChEBI" id="CHEBI:15378"/>
        <dbReference type="ChEBI" id="CHEBI:16526"/>
        <dbReference type="ChEBI" id="CHEBI:33019"/>
        <dbReference type="ChEBI" id="CHEBI:37575"/>
        <dbReference type="ChEBI" id="CHEBI:57841"/>
        <dbReference type="ChEBI" id="CHEBI:62899"/>
        <dbReference type="EC" id="2.5.1.3"/>
    </reaction>
</comment>
<feature type="binding site" evidence="9">
    <location>
        <position position="212"/>
    </location>
    <ligand>
        <name>Mg(2+)</name>
        <dbReference type="ChEBI" id="CHEBI:18420"/>
    </ligand>
</feature>
<evidence type="ECO:0000256" key="2">
    <source>
        <dbReference type="ARBA" id="ARBA00022679"/>
    </source>
</evidence>
<dbReference type="RefSeq" id="WP_011309266.1">
    <property type="nucleotide sequence ID" value="NZ_AP024514.1"/>
</dbReference>
<dbReference type="GO" id="GO:0009229">
    <property type="term" value="P:thiamine diphosphate biosynthetic process"/>
    <property type="evidence" value="ECO:0007669"/>
    <property type="project" value="UniProtKB-UniRule"/>
</dbReference>
<gene>
    <name evidence="9" type="primary">thiE</name>
    <name evidence="12" type="ORF">Dm11a5_0676</name>
</gene>
<dbReference type="PATRIC" id="fig|61435.13.peg.708"/>
<dbReference type="InterPro" id="IPR041397">
    <property type="entry name" value="ThiD2"/>
</dbReference>
<keyword evidence="3 9" id="KW-0479">Metal-binding</keyword>
<dbReference type="InterPro" id="IPR013785">
    <property type="entry name" value="Aldolase_TIM"/>
</dbReference>
<comment type="cofactor">
    <cofactor evidence="9">
        <name>Mg(2+)</name>
        <dbReference type="ChEBI" id="CHEBI:18420"/>
    </cofactor>
    <text evidence="9">Binds 1 Mg(2+) ion per subunit.</text>
</comment>
<reference evidence="12 13" key="1">
    <citation type="submission" date="2015-03" db="EMBL/GenBank/DDBJ databases">
        <title>Genomic characterization of Dehalococcoides mccartyi strain 11a5, an unusal plasmid-containing chloroethene dechlorinator.</title>
        <authorList>
            <person name="Zhao S."/>
            <person name="Ding C."/>
            <person name="He J."/>
        </authorList>
    </citation>
    <scope>NUCLEOTIDE SEQUENCE [LARGE SCALE GENOMIC DNA]</scope>
    <source>
        <strain evidence="12 13">11a5</strain>
    </source>
</reference>
<feature type="binding site" evidence="9">
    <location>
        <position position="250"/>
    </location>
    <ligand>
        <name>4-amino-2-methyl-5-(diphosphooxymethyl)pyrimidine</name>
        <dbReference type="ChEBI" id="CHEBI:57841"/>
    </ligand>
</feature>
<dbReference type="InterPro" id="IPR034291">
    <property type="entry name" value="TMP_synthase"/>
</dbReference>
<evidence type="ECO:0000256" key="8">
    <source>
        <dbReference type="ARBA" id="ARBA00047883"/>
    </source>
</evidence>
<organism evidence="12 13">
    <name type="scientific">Dehalococcoides mccartyi</name>
    <dbReference type="NCBI Taxonomy" id="61435"/>
    <lineage>
        <taxon>Bacteria</taxon>
        <taxon>Bacillati</taxon>
        <taxon>Chloroflexota</taxon>
        <taxon>Dehalococcoidia</taxon>
        <taxon>Dehalococcoidales</taxon>
        <taxon>Dehalococcoidaceae</taxon>
        <taxon>Dehalococcoides</taxon>
    </lineage>
</organism>
<dbReference type="FunFam" id="3.20.20.70:FF:000096">
    <property type="entry name" value="Thiamine-phosphate synthase"/>
    <property type="match status" value="1"/>
</dbReference>
<dbReference type="PIRSF" id="PIRSF000512">
    <property type="entry name" value="TMP_PPase_Cyanobac_prd"/>
    <property type="match status" value="1"/>
</dbReference>
<dbReference type="Proteomes" id="UP000076394">
    <property type="component" value="Chromosome"/>
</dbReference>
<comment type="pathway">
    <text evidence="1 9 11">Cofactor biosynthesis; thiamine diphosphate biosynthesis; thiamine phosphate from 4-amino-2-methyl-5-diphosphomethylpyrimidine and 4-methyl-5-(2-phosphoethyl)-thiazole: step 1/1.</text>
</comment>
<dbReference type="GO" id="GO:0004789">
    <property type="term" value="F:thiamine-phosphate diphosphorylase activity"/>
    <property type="evidence" value="ECO:0007669"/>
    <property type="project" value="UniProtKB-UniRule"/>
</dbReference>
<evidence type="ECO:0000313" key="13">
    <source>
        <dbReference type="Proteomes" id="UP000076394"/>
    </source>
</evidence>
<dbReference type="GO" id="GO:0000287">
    <property type="term" value="F:magnesium ion binding"/>
    <property type="evidence" value="ECO:0007669"/>
    <property type="project" value="UniProtKB-UniRule"/>
</dbReference>